<dbReference type="AlphaFoldDB" id="A0A2U2J144"/>
<organism evidence="1 2">
    <name type="scientific">Allosphingosinicella humi</name>
    <dbReference type="NCBI Taxonomy" id="2068657"/>
    <lineage>
        <taxon>Bacteria</taxon>
        <taxon>Pseudomonadati</taxon>
        <taxon>Pseudomonadota</taxon>
        <taxon>Alphaproteobacteria</taxon>
        <taxon>Sphingomonadales</taxon>
        <taxon>Sphingomonadaceae</taxon>
        <taxon>Allosphingosinicella</taxon>
    </lineage>
</organism>
<proteinExistence type="predicted"/>
<dbReference type="Proteomes" id="UP000245916">
    <property type="component" value="Unassembled WGS sequence"/>
</dbReference>
<dbReference type="RefSeq" id="WP_109270199.1">
    <property type="nucleotide sequence ID" value="NZ_QFFF01000001.1"/>
</dbReference>
<comment type="caution">
    <text evidence="1">The sequence shown here is derived from an EMBL/GenBank/DDBJ whole genome shotgun (WGS) entry which is preliminary data.</text>
</comment>
<gene>
    <name evidence="1" type="ORF">DF286_03615</name>
</gene>
<reference evidence="1 2" key="1">
    <citation type="submission" date="2018-05" db="EMBL/GenBank/DDBJ databases">
        <title>Genome of Sphingosinicella humi QZX222.</title>
        <authorList>
            <person name="Qiao Z."/>
            <person name="Wang G."/>
        </authorList>
    </citation>
    <scope>NUCLEOTIDE SEQUENCE [LARGE SCALE GENOMIC DNA]</scope>
    <source>
        <strain evidence="1 2">QZX222</strain>
    </source>
</reference>
<dbReference type="EMBL" id="QFFF01000001">
    <property type="protein sequence ID" value="PWG02059.1"/>
    <property type="molecule type" value="Genomic_DNA"/>
</dbReference>
<evidence type="ECO:0000313" key="1">
    <source>
        <dbReference type="EMBL" id="PWG02059.1"/>
    </source>
</evidence>
<sequence length="88" mass="9509">MFGSIIHRQGEQAFAHDPALRGYHAVYRAGEINYCPGCGRSHWIIGRFSAECGFCATALALTDTGLMGAGLHNHGHRVSPSWPEQNAA</sequence>
<protein>
    <submittedName>
        <fullName evidence="1">Uncharacterized protein</fullName>
    </submittedName>
</protein>
<dbReference type="OrthoDB" id="7595325at2"/>
<accession>A0A2U2J144</accession>
<evidence type="ECO:0000313" key="2">
    <source>
        <dbReference type="Proteomes" id="UP000245916"/>
    </source>
</evidence>
<keyword evidence="2" id="KW-1185">Reference proteome</keyword>
<name>A0A2U2J144_9SPHN</name>